<evidence type="ECO:0000256" key="1">
    <source>
        <dbReference type="SAM" id="MobiDB-lite"/>
    </source>
</evidence>
<feature type="compositionally biased region" description="Polar residues" evidence="1">
    <location>
        <begin position="281"/>
        <end position="290"/>
    </location>
</feature>
<gene>
    <name evidence="2" type="ORF">INT47_011355</name>
</gene>
<dbReference type="GO" id="GO:0071479">
    <property type="term" value="P:cellular response to ionizing radiation"/>
    <property type="evidence" value="ECO:0007669"/>
    <property type="project" value="TreeGrafter"/>
</dbReference>
<dbReference type="Gene3D" id="3.70.10.10">
    <property type="match status" value="1"/>
</dbReference>
<feature type="compositionally biased region" description="Polar residues" evidence="1">
    <location>
        <begin position="324"/>
        <end position="336"/>
    </location>
</feature>
<dbReference type="GO" id="GO:0000076">
    <property type="term" value="P:DNA replication checkpoint signaling"/>
    <property type="evidence" value="ECO:0007669"/>
    <property type="project" value="TreeGrafter"/>
</dbReference>
<evidence type="ECO:0000313" key="2">
    <source>
        <dbReference type="EMBL" id="KAG2213206.1"/>
    </source>
</evidence>
<feature type="region of interest" description="Disordered" evidence="1">
    <location>
        <begin position="278"/>
        <end position="467"/>
    </location>
</feature>
<dbReference type="GO" id="GO:0030896">
    <property type="term" value="C:checkpoint clamp complex"/>
    <property type="evidence" value="ECO:0007669"/>
    <property type="project" value="InterPro"/>
</dbReference>
<feature type="compositionally biased region" description="Basic and acidic residues" evidence="1">
    <location>
        <begin position="369"/>
        <end position="379"/>
    </location>
</feature>
<evidence type="ECO:0008006" key="4">
    <source>
        <dbReference type="Google" id="ProtNLM"/>
    </source>
</evidence>
<dbReference type="PANTHER" id="PTHR15237:SF0">
    <property type="entry name" value="CELL CYCLE CHECKPOINT CONTROL PROTEIN"/>
    <property type="match status" value="1"/>
</dbReference>
<dbReference type="Pfam" id="PF04139">
    <property type="entry name" value="Rad9"/>
    <property type="match status" value="1"/>
</dbReference>
<dbReference type="InterPro" id="IPR046938">
    <property type="entry name" value="DNA_clamp_sf"/>
</dbReference>
<dbReference type="PANTHER" id="PTHR15237">
    <property type="entry name" value="DNA REPAIR PROTEIN RAD9"/>
    <property type="match status" value="1"/>
</dbReference>
<accession>A0A8H7RL86</accession>
<keyword evidence="3" id="KW-1185">Reference proteome</keyword>
<proteinExistence type="predicted"/>
<dbReference type="Proteomes" id="UP000603453">
    <property type="component" value="Unassembled WGS sequence"/>
</dbReference>
<dbReference type="InterPro" id="IPR007268">
    <property type="entry name" value="Rad9/Ddc1"/>
</dbReference>
<protein>
    <recommendedName>
        <fullName evidence="4">DNA repair protein rad9</fullName>
    </recommendedName>
</protein>
<organism evidence="2 3">
    <name type="scientific">Mucor saturninus</name>
    <dbReference type="NCBI Taxonomy" id="64648"/>
    <lineage>
        <taxon>Eukaryota</taxon>
        <taxon>Fungi</taxon>
        <taxon>Fungi incertae sedis</taxon>
        <taxon>Mucoromycota</taxon>
        <taxon>Mucoromycotina</taxon>
        <taxon>Mucoromycetes</taxon>
        <taxon>Mucorales</taxon>
        <taxon>Mucorineae</taxon>
        <taxon>Mucoraceae</taxon>
        <taxon>Mucor</taxon>
    </lineage>
</organism>
<evidence type="ECO:0000313" key="3">
    <source>
        <dbReference type="Proteomes" id="UP000603453"/>
    </source>
</evidence>
<feature type="compositionally biased region" description="Polar residues" evidence="1">
    <location>
        <begin position="388"/>
        <end position="397"/>
    </location>
</feature>
<dbReference type="GO" id="GO:0031573">
    <property type="term" value="P:mitotic intra-S DNA damage checkpoint signaling"/>
    <property type="evidence" value="ECO:0007669"/>
    <property type="project" value="TreeGrafter"/>
</dbReference>
<dbReference type="OrthoDB" id="60092at2759"/>
<dbReference type="EMBL" id="JAEPRD010000004">
    <property type="protein sequence ID" value="KAG2213206.1"/>
    <property type="molecule type" value="Genomic_DNA"/>
</dbReference>
<dbReference type="GO" id="GO:0006281">
    <property type="term" value="P:DNA repair"/>
    <property type="evidence" value="ECO:0007669"/>
    <property type="project" value="TreeGrafter"/>
</dbReference>
<reference evidence="2" key="1">
    <citation type="submission" date="2020-12" db="EMBL/GenBank/DDBJ databases">
        <title>Metabolic potential, ecology and presence of endohyphal bacteria is reflected in genomic diversity of Mucoromycotina.</title>
        <authorList>
            <person name="Muszewska A."/>
            <person name="Okrasinska A."/>
            <person name="Steczkiewicz K."/>
            <person name="Drgas O."/>
            <person name="Orlowska M."/>
            <person name="Perlinska-Lenart U."/>
            <person name="Aleksandrzak-Piekarczyk T."/>
            <person name="Szatraj K."/>
            <person name="Zielenkiewicz U."/>
            <person name="Pilsyk S."/>
            <person name="Malc E."/>
            <person name="Mieczkowski P."/>
            <person name="Kruszewska J.S."/>
            <person name="Biernat P."/>
            <person name="Pawlowska J."/>
        </authorList>
    </citation>
    <scope>NUCLEOTIDE SEQUENCE</scope>
    <source>
        <strain evidence="2">WA0000017839</strain>
    </source>
</reference>
<dbReference type="SUPFAM" id="SSF55979">
    <property type="entry name" value="DNA clamp"/>
    <property type="match status" value="1"/>
</dbReference>
<dbReference type="AlphaFoldDB" id="A0A8H7RL86"/>
<comment type="caution">
    <text evidence="2">The sequence shown here is derived from an EMBL/GenBank/DDBJ whole genome shotgun (WGS) entry which is preliminary data.</text>
</comment>
<name>A0A8H7RL86_9FUNG</name>
<sequence length="467" mass="53103">MEFHADLPVEYFKVFTTIIDLFLQFNELVNIDIRNNQLIMSAINHSRTAQALVRFSPKFFKNYKLLRKGSEETAIRCTVVNQSLNSILKKNMANVASINTCHLSIIQGSAGGEGQATSRMAMQLNYTNNLKKTNTFTYTDGDSISALYNTDNLHHFVMSAELIKDCFSRFDPRVSNILLKCTPHSITVSTYTDPNKNIRSSRYAYTIDSGRCSEYSVIDVVKIVCNLKEFHAVVDFMDHTDTPIHASFEDVGKPILFTYRFESKVMLDVALMSQMDETENNESIPTQSVQIPDIREPVSSRPFGHSYNPTQSSQPSRDRHRDISSLTTAPPETPYNSLSESPELPSRPDPPRTDIHNTVSVESMPSLDSLHHQPDEQRTTRQVAEPGSASQRLTTLQMLREKKRQSMYQNPQMEMVSPIYDHTRNTTPESRSSLDLEDSAPYIKEEGSSRISYRRSKKRPCINEDSD</sequence>